<dbReference type="SUPFAM" id="SSF75553">
    <property type="entry name" value="Smc hinge domain"/>
    <property type="match status" value="1"/>
</dbReference>
<evidence type="ECO:0000256" key="4">
    <source>
        <dbReference type="ARBA" id="ARBA00023306"/>
    </source>
</evidence>
<accession>A0A915EFU5</accession>
<dbReference type="AlphaFoldDB" id="A0A915EFU5"/>
<proteinExistence type="predicted"/>
<feature type="region of interest" description="Disordered" evidence="5">
    <location>
        <begin position="31"/>
        <end position="61"/>
    </location>
</feature>
<dbReference type="GO" id="GO:0007062">
    <property type="term" value="P:sister chromatid cohesion"/>
    <property type="evidence" value="ECO:0007669"/>
    <property type="project" value="TreeGrafter"/>
</dbReference>
<dbReference type="PANTHER" id="PTHR18937:SF12">
    <property type="entry name" value="STRUCTURAL MAINTENANCE OF CHROMOSOMES PROTEIN"/>
    <property type="match status" value="1"/>
</dbReference>
<evidence type="ECO:0000256" key="2">
    <source>
        <dbReference type="ARBA" id="ARBA00022776"/>
    </source>
</evidence>
<evidence type="ECO:0000256" key="1">
    <source>
        <dbReference type="ARBA" id="ARBA00022618"/>
    </source>
</evidence>
<keyword evidence="3" id="KW-0539">Nucleus</keyword>
<dbReference type="GO" id="GO:0005524">
    <property type="term" value="F:ATP binding"/>
    <property type="evidence" value="ECO:0007669"/>
    <property type="project" value="InterPro"/>
</dbReference>
<dbReference type="GO" id="GO:0051301">
    <property type="term" value="P:cell division"/>
    <property type="evidence" value="ECO:0007669"/>
    <property type="project" value="UniProtKB-KW"/>
</dbReference>
<keyword evidence="4" id="KW-0131">Cell cycle</keyword>
<keyword evidence="6" id="KW-1185">Reference proteome</keyword>
<protein>
    <submittedName>
        <fullName evidence="7">Uncharacterized protein</fullName>
    </submittedName>
</protein>
<name>A0A915EFU5_9BILA</name>
<dbReference type="GO" id="GO:0005634">
    <property type="term" value="C:nucleus"/>
    <property type="evidence" value="ECO:0007669"/>
    <property type="project" value="TreeGrafter"/>
</dbReference>
<dbReference type="GO" id="GO:0003677">
    <property type="term" value="F:DNA binding"/>
    <property type="evidence" value="ECO:0007669"/>
    <property type="project" value="TreeGrafter"/>
</dbReference>
<feature type="compositionally biased region" description="Basic and acidic residues" evidence="5">
    <location>
        <begin position="44"/>
        <end position="61"/>
    </location>
</feature>
<evidence type="ECO:0000313" key="7">
    <source>
        <dbReference type="WBParaSite" id="jg5625"/>
    </source>
</evidence>
<evidence type="ECO:0000256" key="5">
    <source>
        <dbReference type="SAM" id="MobiDB-lite"/>
    </source>
</evidence>
<reference evidence="7" key="1">
    <citation type="submission" date="2022-11" db="UniProtKB">
        <authorList>
            <consortium name="WormBaseParasite"/>
        </authorList>
    </citation>
    <scope>IDENTIFICATION</scope>
</reference>
<evidence type="ECO:0000256" key="3">
    <source>
        <dbReference type="ARBA" id="ARBA00023242"/>
    </source>
</evidence>
<dbReference type="WBParaSite" id="jg5625">
    <property type="protein sequence ID" value="jg5625"/>
    <property type="gene ID" value="jg5625"/>
</dbReference>
<dbReference type="PANTHER" id="PTHR18937">
    <property type="entry name" value="STRUCTURAL MAINTENANCE OF CHROMOSOMES SMC FAMILY MEMBER"/>
    <property type="match status" value="1"/>
</dbReference>
<dbReference type="InterPro" id="IPR036277">
    <property type="entry name" value="SMC_hinge_sf"/>
</dbReference>
<dbReference type="GO" id="GO:0008278">
    <property type="term" value="C:cohesin complex"/>
    <property type="evidence" value="ECO:0007669"/>
    <property type="project" value="TreeGrafter"/>
</dbReference>
<evidence type="ECO:0000313" key="6">
    <source>
        <dbReference type="Proteomes" id="UP000887574"/>
    </source>
</evidence>
<dbReference type="Proteomes" id="UP000887574">
    <property type="component" value="Unplaced"/>
</dbReference>
<keyword evidence="2" id="KW-0498">Mitosis</keyword>
<keyword evidence="1" id="KW-0132">Cell division</keyword>
<sequence length="249" mass="29078">MRSPKELTPLFEELSRSSEFQEEYDRLRSEVDAAESNAQSNLNKRRDIALEKREAKQEAGEAKKYTTLKEELLYFVEFSRNAAFQQLEALRDENEHKVTREDRKVVKPVVTQLKQQMGHMKSKRTDAEKKHLTAQKIAEDYSRNVDLAKQIEQESQSKQLNLNPEQVAEYRRLKTEFEKKSIEETQNLDNKRQEQLTDQNAIEYEKRHRHRAIALDGTQFQPNGIISGGGMDLKARAKTWDDKAINAQL</sequence>
<organism evidence="6 7">
    <name type="scientific">Ditylenchus dipsaci</name>
    <dbReference type="NCBI Taxonomy" id="166011"/>
    <lineage>
        <taxon>Eukaryota</taxon>
        <taxon>Metazoa</taxon>
        <taxon>Ecdysozoa</taxon>
        <taxon>Nematoda</taxon>
        <taxon>Chromadorea</taxon>
        <taxon>Rhabditida</taxon>
        <taxon>Tylenchina</taxon>
        <taxon>Tylenchomorpha</taxon>
        <taxon>Sphaerularioidea</taxon>
        <taxon>Anguinidae</taxon>
        <taxon>Anguininae</taxon>
        <taxon>Ditylenchus</taxon>
    </lineage>
</organism>